<evidence type="ECO:0000256" key="6">
    <source>
        <dbReference type="SAM" id="MobiDB-lite"/>
    </source>
</evidence>
<dbReference type="InterPro" id="IPR013907">
    <property type="entry name" value="Sds3"/>
</dbReference>
<evidence type="ECO:0000313" key="8">
    <source>
        <dbReference type="Proteomes" id="UP000224854"/>
    </source>
</evidence>
<sequence length="549" mass="60899">MAASDAVSVSVPSTNGRLDGRSPLPPAPSKRDRKRQAVMERLAHLHDKFQSDKDSVYRDQLQRIQYELNSIQNFDVYAPDAFEKAGELQRDYGRVIGSPYKAENARTIVDMAGKQLPQFLSDIQDLLETRDFQLTRSKDEYDRKALEYKNTHTFKTETAKREHEALNTTMRDRLINQLNVKKSRLTKEREVFEICETNALLLNPAQFSLTNPGSPGGHTGKRSTRNRREADDGHDSRKRKRNGDEDDGSPAPTRRGLDVNGTTPYWQSEKGRNEVRKQGATYTINNLFTDKELSMNYNTAALASHHFMVRHRNNVHSNIPGSPEESDAGNGDSNGAGAAEAANHSAPAMERQVSHATRSTQRATANQNPLEDKLLGIEGIGTFELPSNLDLMHGTSDSRPIMPSCVPLNSVKSVVRNPEFKTRPLSVEEAGADLQLMKTLQQYDATRKPGSHLDNPKGFRKTLEAVAVPYTSASYVALKSIPRQNPNVFEESLAGGAVQSNLREQTSPNRRGNLIRNVAPPMSRQSSAGGVAMSRQGTAQSNRGKVRKG</sequence>
<keyword evidence="3" id="KW-0805">Transcription regulation</keyword>
<comment type="subcellular location">
    <subcellularLocation>
        <location evidence="1">Nucleus</location>
    </subcellularLocation>
</comment>
<feature type="region of interest" description="Disordered" evidence="6">
    <location>
        <begin position="314"/>
        <end position="370"/>
    </location>
</feature>
<keyword evidence="5" id="KW-0539">Nucleus</keyword>
<dbReference type="GO" id="GO:0005654">
    <property type="term" value="C:nucleoplasm"/>
    <property type="evidence" value="ECO:0007669"/>
    <property type="project" value="UniProtKB-ARBA"/>
</dbReference>
<dbReference type="Proteomes" id="UP000224854">
    <property type="component" value="Unassembled WGS sequence"/>
</dbReference>
<dbReference type="AlphaFoldDB" id="A0A2C5Z6L8"/>
<name>A0A2C5Z6L8_9HYPO</name>
<evidence type="ECO:0000256" key="5">
    <source>
        <dbReference type="ARBA" id="ARBA00023242"/>
    </source>
</evidence>
<evidence type="ECO:0000256" key="3">
    <source>
        <dbReference type="ARBA" id="ARBA00023015"/>
    </source>
</evidence>
<feature type="compositionally biased region" description="Low complexity" evidence="6">
    <location>
        <begin position="328"/>
        <end position="348"/>
    </location>
</feature>
<keyword evidence="4" id="KW-0804">Transcription</keyword>
<evidence type="ECO:0000256" key="1">
    <source>
        <dbReference type="ARBA" id="ARBA00004123"/>
    </source>
</evidence>
<dbReference type="GO" id="GO:0010468">
    <property type="term" value="P:regulation of gene expression"/>
    <property type="evidence" value="ECO:0007669"/>
    <property type="project" value="UniProtKB-ARBA"/>
</dbReference>
<dbReference type="OrthoDB" id="70376at2759"/>
<protein>
    <submittedName>
        <fullName evidence="7">Uncharacterized protein</fullName>
    </submittedName>
</protein>
<dbReference type="EMBL" id="NJEU01000306">
    <property type="protein sequence ID" value="PHH76657.1"/>
    <property type="molecule type" value="Genomic_DNA"/>
</dbReference>
<gene>
    <name evidence="7" type="ORF">CDD82_3900</name>
</gene>
<feature type="compositionally biased region" description="Low complexity" evidence="6">
    <location>
        <begin position="1"/>
        <end position="11"/>
    </location>
</feature>
<keyword evidence="8" id="KW-1185">Reference proteome</keyword>
<feature type="region of interest" description="Disordered" evidence="6">
    <location>
        <begin position="206"/>
        <end position="274"/>
    </location>
</feature>
<evidence type="ECO:0000313" key="7">
    <source>
        <dbReference type="EMBL" id="PHH76657.1"/>
    </source>
</evidence>
<dbReference type="Pfam" id="PF08598">
    <property type="entry name" value="Sds3"/>
    <property type="match status" value="1"/>
</dbReference>
<feature type="region of interest" description="Disordered" evidence="6">
    <location>
        <begin position="1"/>
        <end position="36"/>
    </location>
</feature>
<organism evidence="7 8">
    <name type="scientific">Ophiocordyceps australis</name>
    <dbReference type="NCBI Taxonomy" id="1399860"/>
    <lineage>
        <taxon>Eukaryota</taxon>
        <taxon>Fungi</taxon>
        <taxon>Dikarya</taxon>
        <taxon>Ascomycota</taxon>
        <taxon>Pezizomycotina</taxon>
        <taxon>Sordariomycetes</taxon>
        <taxon>Hypocreomycetidae</taxon>
        <taxon>Hypocreales</taxon>
        <taxon>Ophiocordycipitaceae</taxon>
        <taxon>Ophiocordyceps</taxon>
    </lineage>
</organism>
<proteinExistence type="predicted"/>
<dbReference type="SMART" id="SM01401">
    <property type="entry name" value="Sds3"/>
    <property type="match status" value="1"/>
</dbReference>
<feature type="compositionally biased region" description="Basic and acidic residues" evidence="6">
    <location>
        <begin position="226"/>
        <end position="235"/>
    </location>
</feature>
<feature type="compositionally biased region" description="Polar residues" evidence="6">
    <location>
        <begin position="354"/>
        <end position="369"/>
    </location>
</feature>
<evidence type="ECO:0000256" key="4">
    <source>
        <dbReference type="ARBA" id="ARBA00023163"/>
    </source>
</evidence>
<dbReference type="PANTHER" id="PTHR21964">
    <property type="entry name" value="BREAST CANCER METASTASIS-SUPPRESSOR 1"/>
    <property type="match status" value="1"/>
</dbReference>
<evidence type="ECO:0000256" key="2">
    <source>
        <dbReference type="ARBA" id="ARBA00022491"/>
    </source>
</evidence>
<comment type="caution">
    <text evidence="7">The sequence shown here is derived from an EMBL/GenBank/DDBJ whole genome shotgun (WGS) entry which is preliminary data.</text>
</comment>
<accession>A0A2C5Z6L8</accession>
<keyword evidence="2" id="KW-0678">Repressor</keyword>
<feature type="compositionally biased region" description="Polar residues" evidence="6">
    <location>
        <begin position="499"/>
        <end position="510"/>
    </location>
</feature>
<reference evidence="7 8" key="1">
    <citation type="submission" date="2017-06" db="EMBL/GenBank/DDBJ databases">
        <title>Ant-infecting Ophiocordyceps genomes reveal a high diversity of potential behavioral manipulation genes and a possible major role for enterotoxins.</title>
        <authorList>
            <person name="De Bekker C."/>
            <person name="Evans H.C."/>
            <person name="Brachmann A."/>
            <person name="Hughes D.P."/>
        </authorList>
    </citation>
    <scope>NUCLEOTIDE SEQUENCE [LARGE SCALE GENOMIC DNA]</scope>
    <source>
        <strain evidence="7 8">1348a</strain>
    </source>
</reference>
<feature type="region of interest" description="Disordered" evidence="6">
    <location>
        <begin position="499"/>
        <end position="549"/>
    </location>
</feature>